<name>A0A3A5KYQ8_9HYPH</name>
<dbReference type="RefSeq" id="WP_120012924.1">
    <property type="nucleotide sequence ID" value="NZ_QZWZ01000002.1"/>
</dbReference>
<evidence type="ECO:0000313" key="2">
    <source>
        <dbReference type="Proteomes" id="UP000272706"/>
    </source>
</evidence>
<organism evidence="1 2">
    <name type="scientific">Mesorhizobium waimense</name>
    <dbReference type="NCBI Taxonomy" id="1300307"/>
    <lineage>
        <taxon>Bacteria</taxon>
        <taxon>Pseudomonadati</taxon>
        <taxon>Pseudomonadota</taxon>
        <taxon>Alphaproteobacteria</taxon>
        <taxon>Hyphomicrobiales</taxon>
        <taxon>Phyllobacteriaceae</taxon>
        <taxon>Mesorhizobium</taxon>
    </lineage>
</organism>
<dbReference type="AlphaFoldDB" id="A0A3A5KYQ8"/>
<keyword evidence="2" id="KW-1185">Reference proteome</keyword>
<comment type="caution">
    <text evidence="1">The sequence shown here is derived from an EMBL/GenBank/DDBJ whole genome shotgun (WGS) entry which is preliminary data.</text>
</comment>
<evidence type="ECO:0000313" key="1">
    <source>
        <dbReference type="EMBL" id="RJT41983.1"/>
    </source>
</evidence>
<proteinExistence type="predicted"/>
<protein>
    <submittedName>
        <fullName evidence="1">Uncharacterized protein</fullName>
    </submittedName>
</protein>
<accession>A0A3A5KYQ8</accession>
<dbReference type="OrthoDB" id="8373783at2"/>
<reference evidence="1 2" key="1">
    <citation type="submission" date="2018-09" db="EMBL/GenBank/DDBJ databases">
        <title>Mesorhizobium carmichaelinearum sp. nov. isolated from Carmichaelinea spp. root nodules in New Zealand.</title>
        <authorList>
            <person name="De Meyer S.E."/>
        </authorList>
    </citation>
    <scope>NUCLEOTIDE SEQUENCE [LARGE SCALE GENOMIC DNA]</scope>
    <source>
        <strain evidence="1 2">ICMP19557</strain>
    </source>
</reference>
<dbReference type="EMBL" id="QZWZ01000002">
    <property type="protein sequence ID" value="RJT41983.1"/>
    <property type="molecule type" value="Genomic_DNA"/>
</dbReference>
<sequence>MTATDLKRLFEIDPGILSAPRRDNSAYLKAMADMRRAALNAEIALGGPVYIASTEIDQGDGNHTIKMEFRRVGE</sequence>
<dbReference type="Proteomes" id="UP000272706">
    <property type="component" value="Unassembled WGS sequence"/>
</dbReference>
<gene>
    <name evidence="1" type="ORF">D3227_04705</name>
</gene>